<dbReference type="InterPro" id="IPR001660">
    <property type="entry name" value="SAM"/>
</dbReference>
<dbReference type="Proteomes" id="UP000828390">
    <property type="component" value="Unassembled WGS sequence"/>
</dbReference>
<evidence type="ECO:0000256" key="1">
    <source>
        <dbReference type="SAM" id="MobiDB-lite"/>
    </source>
</evidence>
<dbReference type="InterPro" id="IPR052281">
    <property type="entry name" value="GAREM"/>
</dbReference>
<dbReference type="PANTHER" id="PTHR14454">
    <property type="entry name" value="GRB2-ASSOCIATED AND REGULATOR OF MAPK PROTEIN FAMILY MEMBER"/>
    <property type="match status" value="1"/>
</dbReference>
<feature type="domain" description="SAM" evidence="2">
    <location>
        <begin position="495"/>
        <end position="540"/>
    </location>
</feature>
<gene>
    <name evidence="3" type="ORF">DPMN_072674</name>
</gene>
<accession>A0A9D4BXQ7</accession>
<reference evidence="3" key="2">
    <citation type="submission" date="2020-11" db="EMBL/GenBank/DDBJ databases">
        <authorList>
            <person name="McCartney M.A."/>
            <person name="Auch B."/>
            <person name="Kono T."/>
            <person name="Mallez S."/>
            <person name="Becker A."/>
            <person name="Gohl D.M."/>
            <person name="Silverstein K.A.T."/>
            <person name="Koren S."/>
            <person name="Bechman K.B."/>
            <person name="Herman A."/>
            <person name="Abrahante J.E."/>
            <person name="Garbe J."/>
        </authorList>
    </citation>
    <scope>NUCLEOTIDE SEQUENCE</scope>
    <source>
        <strain evidence="3">Duluth1</strain>
        <tissue evidence="3">Whole animal</tissue>
    </source>
</reference>
<feature type="region of interest" description="Disordered" evidence="1">
    <location>
        <begin position="228"/>
        <end position="388"/>
    </location>
</feature>
<evidence type="ECO:0000313" key="4">
    <source>
        <dbReference type="Proteomes" id="UP000828390"/>
    </source>
</evidence>
<protein>
    <recommendedName>
        <fullName evidence="2">SAM domain-containing protein</fullName>
    </recommendedName>
</protein>
<reference evidence="3" key="1">
    <citation type="journal article" date="2019" name="bioRxiv">
        <title>The Genome of the Zebra Mussel, Dreissena polymorpha: A Resource for Invasive Species Research.</title>
        <authorList>
            <person name="McCartney M.A."/>
            <person name="Auch B."/>
            <person name="Kono T."/>
            <person name="Mallez S."/>
            <person name="Zhang Y."/>
            <person name="Obille A."/>
            <person name="Becker A."/>
            <person name="Abrahante J.E."/>
            <person name="Garbe J."/>
            <person name="Badalamenti J.P."/>
            <person name="Herman A."/>
            <person name="Mangelson H."/>
            <person name="Liachko I."/>
            <person name="Sullivan S."/>
            <person name="Sone E.D."/>
            <person name="Koren S."/>
            <person name="Silverstein K.A.T."/>
            <person name="Beckman K.B."/>
            <person name="Gohl D.M."/>
        </authorList>
    </citation>
    <scope>NUCLEOTIDE SEQUENCE</scope>
    <source>
        <strain evidence="3">Duluth1</strain>
        <tissue evidence="3">Whole animal</tissue>
    </source>
</reference>
<organism evidence="3 4">
    <name type="scientific">Dreissena polymorpha</name>
    <name type="common">Zebra mussel</name>
    <name type="synonym">Mytilus polymorpha</name>
    <dbReference type="NCBI Taxonomy" id="45954"/>
    <lineage>
        <taxon>Eukaryota</taxon>
        <taxon>Metazoa</taxon>
        <taxon>Spiralia</taxon>
        <taxon>Lophotrochozoa</taxon>
        <taxon>Mollusca</taxon>
        <taxon>Bivalvia</taxon>
        <taxon>Autobranchia</taxon>
        <taxon>Heteroconchia</taxon>
        <taxon>Euheterodonta</taxon>
        <taxon>Imparidentia</taxon>
        <taxon>Neoheterodontei</taxon>
        <taxon>Myida</taxon>
        <taxon>Dreissenoidea</taxon>
        <taxon>Dreissenidae</taxon>
        <taxon>Dreissena</taxon>
    </lineage>
</organism>
<dbReference type="Gene3D" id="1.10.150.50">
    <property type="entry name" value="Transcription Factor, Ets-1"/>
    <property type="match status" value="1"/>
</dbReference>
<dbReference type="SUPFAM" id="SSF47769">
    <property type="entry name" value="SAM/Pointed domain"/>
    <property type="match status" value="1"/>
</dbReference>
<dbReference type="OrthoDB" id="6077228at2759"/>
<dbReference type="Pfam" id="PF00536">
    <property type="entry name" value="SAM_1"/>
    <property type="match status" value="1"/>
</dbReference>
<dbReference type="PROSITE" id="PS50105">
    <property type="entry name" value="SAM_DOMAIN"/>
    <property type="match status" value="1"/>
</dbReference>
<dbReference type="EMBL" id="JAIWYP010000014">
    <property type="protein sequence ID" value="KAH3712915.1"/>
    <property type="molecule type" value="Genomic_DNA"/>
</dbReference>
<sequence>MSRYAAQMFEWDERQGLNMKEYFRLYKDRFPMLGVILEGWYGDTRFDCYDNLQVVRIHCYSSQPRVVIRDSNSPDFRFLTLPVDSQVKFQLVMGPNKFGNIKTMDFLLDNHELPFLVKLACHEDHQFKIGTTRCSASSFGNLLITEKYLEHYYMVNCIDGADPKMNPIVNLIYLTENLSMAPVTGLKNRPKENFDAYMGKLDQEAAGSVYDRKMGNPDFAEYDTRKIDRMTGDGGIPTIDPPAIPGQILEEDGDYNEIPPELPARSKPQLEPQSLATQDPAHKDPAHKAPTQKDLTHKDPTHKDPKNKDPKHKGPNHKDLKHKEPKHKDKPAKAEKKSAPVCAKKPKPPPAVQSPLAVALNVSDEKNPDLPARRPLPPPSNAPLRKQGAAPYVNTSVGRATVRPFPKYNMEPAVHDATDDSDSYELVGTADAVYSEPYGDVIPVSKESENKSHISDGNYVKLGISAVTPSSYLMTKILNTDQNTKPTNMEKIKTLTMNEIGDILRLLKLDEYVETFQDNQVDGAILTSLERDDLVNELGMKKLHAARLFMYMSEGHIPK</sequence>
<feature type="compositionally biased region" description="Basic and acidic residues" evidence="1">
    <location>
        <begin position="363"/>
        <end position="372"/>
    </location>
</feature>
<evidence type="ECO:0000313" key="3">
    <source>
        <dbReference type="EMBL" id="KAH3712915.1"/>
    </source>
</evidence>
<dbReference type="InterPro" id="IPR013761">
    <property type="entry name" value="SAM/pointed_sf"/>
</dbReference>
<dbReference type="PANTHER" id="PTHR14454:SF11">
    <property type="entry name" value="SERRANO, ISOFORM F"/>
    <property type="match status" value="1"/>
</dbReference>
<keyword evidence="4" id="KW-1185">Reference proteome</keyword>
<evidence type="ECO:0000259" key="2">
    <source>
        <dbReference type="PROSITE" id="PS50105"/>
    </source>
</evidence>
<feature type="compositionally biased region" description="Basic and acidic residues" evidence="1">
    <location>
        <begin position="294"/>
        <end position="308"/>
    </location>
</feature>
<dbReference type="AlphaFoldDB" id="A0A9D4BXQ7"/>
<proteinExistence type="predicted"/>
<comment type="caution">
    <text evidence="3">The sequence shown here is derived from an EMBL/GenBank/DDBJ whole genome shotgun (WGS) entry which is preliminary data.</text>
</comment>
<name>A0A9D4BXQ7_DREPO</name>
<dbReference type="SMART" id="SM00454">
    <property type="entry name" value="SAM"/>
    <property type="match status" value="1"/>
</dbReference>